<keyword evidence="6" id="KW-1185">Reference proteome</keyword>
<sequence>MFGPEHAEVYEAAYRGRGKSWQAEAADVADRILAVRPGAARLLDVGCGTGAHLETFAGRFAHVEGVELAPPMLELARRRLPRVPLHAGDMRDFRLGVTFDAVTCLFTAINFLGTLAEMRAAVAAMAAHLTPGGVLVLEPWWFPEQFIDGYVGGDLVREPDRTVARVSRSTRQGRVTRMEERWLVGDASGIREFSQVGLLTMFTREEYLEAFAAAGCEGSYEAGWLTGRGLFVATRTGGYATRGTG</sequence>
<name>A0A2W2EPK2_9ACTN</name>
<dbReference type="GO" id="GO:0032259">
    <property type="term" value="P:methylation"/>
    <property type="evidence" value="ECO:0007669"/>
    <property type="project" value="UniProtKB-KW"/>
</dbReference>
<dbReference type="EMBL" id="POTY01000001">
    <property type="protein sequence ID" value="PZG24363.1"/>
    <property type="molecule type" value="Genomic_DNA"/>
</dbReference>
<feature type="domain" description="Methyltransferase" evidence="4">
    <location>
        <begin position="43"/>
        <end position="133"/>
    </location>
</feature>
<evidence type="ECO:0000256" key="2">
    <source>
        <dbReference type="ARBA" id="ARBA00022679"/>
    </source>
</evidence>
<gene>
    <name evidence="5" type="ORF">C1I95_00100</name>
</gene>
<dbReference type="RefSeq" id="WP_111211649.1">
    <property type="nucleotide sequence ID" value="NZ_POTY01000001.1"/>
</dbReference>
<dbReference type="Proteomes" id="UP000248924">
    <property type="component" value="Unassembled WGS sequence"/>
</dbReference>
<keyword evidence="2 5" id="KW-0808">Transferase</keyword>
<evidence type="ECO:0000313" key="6">
    <source>
        <dbReference type="Proteomes" id="UP000248924"/>
    </source>
</evidence>
<organism evidence="5 6">
    <name type="scientific">Micromonospora craterilacus</name>
    <dbReference type="NCBI Taxonomy" id="1655439"/>
    <lineage>
        <taxon>Bacteria</taxon>
        <taxon>Bacillati</taxon>
        <taxon>Actinomycetota</taxon>
        <taxon>Actinomycetes</taxon>
        <taxon>Micromonosporales</taxon>
        <taxon>Micromonosporaceae</taxon>
        <taxon>Micromonospora</taxon>
    </lineage>
</organism>
<dbReference type="PANTHER" id="PTHR43464">
    <property type="entry name" value="METHYLTRANSFERASE"/>
    <property type="match status" value="1"/>
</dbReference>
<protein>
    <submittedName>
        <fullName evidence="5">SAM-dependent methyltransferase</fullName>
    </submittedName>
</protein>
<dbReference type="GO" id="GO:0008168">
    <property type="term" value="F:methyltransferase activity"/>
    <property type="evidence" value="ECO:0007669"/>
    <property type="project" value="UniProtKB-KW"/>
</dbReference>
<evidence type="ECO:0000313" key="5">
    <source>
        <dbReference type="EMBL" id="PZG24363.1"/>
    </source>
</evidence>
<dbReference type="InterPro" id="IPR041698">
    <property type="entry name" value="Methyltransf_25"/>
</dbReference>
<evidence type="ECO:0000256" key="3">
    <source>
        <dbReference type="ARBA" id="ARBA00022691"/>
    </source>
</evidence>
<dbReference type="SUPFAM" id="SSF53335">
    <property type="entry name" value="S-adenosyl-L-methionine-dependent methyltransferases"/>
    <property type="match status" value="1"/>
</dbReference>
<dbReference type="Pfam" id="PF13649">
    <property type="entry name" value="Methyltransf_25"/>
    <property type="match status" value="1"/>
</dbReference>
<keyword evidence="1 5" id="KW-0489">Methyltransferase</keyword>
<comment type="caution">
    <text evidence="5">The sequence shown here is derived from an EMBL/GenBank/DDBJ whole genome shotgun (WGS) entry which is preliminary data.</text>
</comment>
<dbReference type="PANTHER" id="PTHR43464:SF19">
    <property type="entry name" value="UBIQUINONE BIOSYNTHESIS O-METHYLTRANSFERASE, MITOCHONDRIAL"/>
    <property type="match status" value="1"/>
</dbReference>
<proteinExistence type="predicted"/>
<dbReference type="CDD" id="cd02440">
    <property type="entry name" value="AdoMet_MTases"/>
    <property type="match status" value="1"/>
</dbReference>
<dbReference type="OrthoDB" id="189743at2"/>
<keyword evidence="3" id="KW-0949">S-adenosyl-L-methionine</keyword>
<reference evidence="5 6" key="1">
    <citation type="submission" date="2018-01" db="EMBL/GenBank/DDBJ databases">
        <title>Draft genome sequence of Jishengella sp. NA12.</title>
        <authorList>
            <person name="Sahin N."/>
            <person name="Ay H."/>
            <person name="Saygin H."/>
        </authorList>
    </citation>
    <scope>NUCLEOTIDE SEQUENCE [LARGE SCALE GENOMIC DNA]</scope>
    <source>
        <strain evidence="5 6">NA12</strain>
    </source>
</reference>
<dbReference type="InterPro" id="IPR029063">
    <property type="entry name" value="SAM-dependent_MTases_sf"/>
</dbReference>
<accession>A0A2W2EPK2</accession>
<dbReference type="Gene3D" id="3.40.50.150">
    <property type="entry name" value="Vaccinia Virus protein VP39"/>
    <property type="match status" value="1"/>
</dbReference>
<evidence type="ECO:0000256" key="1">
    <source>
        <dbReference type="ARBA" id="ARBA00022603"/>
    </source>
</evidence>
<dbReference type="AlphaFoldDB" id="A0A2W2EPK2"/>
<evidence type="ECO:0000259" key="4">
    <source>
        <dbReference type="Pfam" id="PF13649"/>
    </source>
</evidence>
<dbReference type="Gene3D" id="2.20.130.10">
    <property type="entry name" value="CAC2371-like domains"/>
    <property type="match status" value="1"/>
</dbReference>